<sequence length="287" mass="32482">MSRSDHIVEVTEANYQTVVVEGSHAVPVLVDFWADWCQPCKMLMPLLARLAEEYRGRFLLAKVNTEENQNLAMQFGIRSIPTVKLFIDGQPVDEFMGALPEAQIRAFLDRHIPRESDQLVAAAEELLRQGDAAGARETIERALGEDPDNPRVILALARLQATLGEIDQAEQTLATLPPDQQESTEAKSLKARLRFDRVALSAPPPEQLQRRLEEQPDDAETLYRLAAHRVMGNDFEQALELLLRLLQKHRSWNDDAARRGMLALFDLLGPDDPLVSRYRSRMFNALH</sequence>
<dbReference type="InterPro" id="IPR005746">
    <property type="entry name" value="Thioredoxin"/>
</dbReference>
<dbReference type="PROSITE" id="PS51352">
    <property type="entry name" value="THIOREDOXIN_2"/>
    <property type="match status" value="1"/>
</dbReference>
<dbReference type="InterPro" id="IPR036249">
    <property type="entry name" value="Thioredoxin-like_sf"/>
</dbReference>
<organism evidence="8">
    <name type="scientific">Sedimenticola thiotaurini</name>
    <dbReference type="NCBI Taxonomy" id="1543721"/>
    <lineage>
        <taxon>Bacteria</taxon>
        <taxon>Pseudomonadati</taxon>
        <taxon>Pseudomonadota</taxon>
        <taxon>Gammaproteobacteria</taxon>
        <taxon>Chromatiales</taxon>
        <taxon>Sedimenticolaceae</taxon>
        <taxon>Sedimenticola</taxon>
    </lineage>
</organism>
<comment type="similarity">
    <text evidence="1">Belongs to the thioredoxin family.</text>
</comment>
<evidence type="ECO:0000256" key="3">
    <source>
        <dbReference type="ARBA" id="ARBA00022982"/>
    </source>
</evidence>
<dbReference type="GO" id="GO:0006950">
    <property type="term" value="P:response to stress"/>
    <property type="evidence" value="ECO:0007669"/>
    <property type="project" value="UniProtKB-ARBA"/>
</dbReference>
<feature type="domain" description="Thioredoxin" evidence="7">
    <location>
        <begin position="1"/>
        <end position="113"/>
    </location>
</feature>
<evidence type="ECO:0000256" key="2">
    <source>
        <dbReference type="ARBA" id="ARBA00022448"/>
    </source>
</evidence>
<dbReference type="Pfam" id="PF14559">
    <property type="entry name" value="TPR_19"/>
    <property type="match status" value="1"/>
</dbReference>
<evidence type="ECO:0000313" key="8">
    <source>
        <dbReference type="EMBL" id="HEB95288.1"/>
    </source>
</evidence>
<accession>A0A831RIK5</accession>
<dbReference type="GO" id="GO:0005737">
    <property type="term" value="C:cytoplasm"/>
    <property type="evidence" value="ECO:0007669"/>
    <property type="project" value="TreeGrafter"/>
</dbReference>
<dbReference type="AlphaFoldDB" id="A0A831RIK5"/>
<dbReference type="PANTHER" id="PTHR45663">
    <property type="entry name" value="GEO12009P1"/>
    <property type="match status" value="1"/>
</dbReference>
<dbReference type="SUPFAM" id="SSF48452">
    <property type="entry name" value="TPR-like"/>
    <property type="match status" value="1"/>
</dbReference>
<evidence type="ECO:0000256" key="1">
    <source>
        <dbReference type="ARBA" id="ARBA00008987"/>
    </source>
</evidence>
<evidence type="ECO:0000256" key="4">
    <source>
        <dbReference type="ARBA" id="ARBA00023157"/>
    </source>
</evidence>
<dbReference type="Pfam" id="PF00085">
    <property type="entry name" value="Thioredoxin"/>
    <property type="match status" value="1"/>
</dbReference>
<dbReference type="SUPFAM" id="SSF52833">
    <property type="entry name" value="Thioredoxin-like"/>
    <property type="match status" value="1"/>
</dbReference>
<dbReference type="EMBL" id="DRKP01000028">
    <property type="protein sequence ID" value="HEB95288.1"/>
    <property type="molecule type" value="Genomic_DNA"/>
</dbReference>
<dbReference type="Pfam" id="PF14561">
    <property type="entry name" value="TPR_20"/>
    <property type="match status" value="1"/>
</dbReference>
<dbReference type="GO" id="GO:0015035">
    <property type="term" value="F:protein-disulfide reductase activity"/>
    <property type="evidence" value="ECO:0007669"/>
    <property type="project" value="UniProtKB-UniRule"/>
</dbReference>
<dbReference type="Gene3D" id="1.25.40.10">
    <property type="entry name" value="Tetratricopeptide repeat domain"/>
    <property type="match status" value="2"/>
</dbReference>
<proteinExistence type="inferred from homology"/>
<reference evidence="8" key="1">
    <citation type="journal article" date="2020" name="mSystems">
        <title>Genome- and Community-Level Interaction Insights into Carbon Utilization and Element Cycling Functions of Hydrothermarchaeota in Hydrothermal Sediment.</title>
        <authorList>
            <person name="Zhou Z."/>
            <person name="Liu Y."/>
            <person name="Xu W."/>
            <person name="Pan J."/>
            <person name="Luo Z.H."/>
            <person name="Li M."/>
        </authorList>
    </citation>
    <scope>NUCLEOTIDE SEQUENCE [LARGE SCALE GENOMIC DNA]</scope>
    <source>
        <strain evidence="8">HyVt-443</strain>
    </source>
</reference>
<keyword evidence="5" id="KW-0676">Redox-active center</keyword>
<dbReference type="Gene3D" id="3.40.30.10">
    <property type="entry name" value="Glutaredoxin"/>
    <property type="match status" value="1"/>
</dbReference>
<gene>
    <name evidence="8" type="primary">trxA</name>
    <name evidence="8" type="ORF">ENI96_02515</name>
</gene>
<name>A0A831RIK5_9GAMM</name>
<comment type="caution">
    <text evidence="8">The sequence shown here is derived from an EMBL/GenBank/DDBJ whole genome shotgun (WGS) entry which is preliminary data.</text>
</comment>
<dbReference type="CDD" id="cd02956">
    <property type="entry name" value="ybbN"/>
    <property type="match status" value="1"/>
</dbReference>
<keyword evidence="4" id="KW-1015">Disulfide bond</keyword>
<dbReference type="PANTHER" id="PTHR45663:SF11">
    <property type="entry name" value="GEO12009P1"/>
    <property type="match status" value="1"/>
</dbReference>
<evidence type="ECO:0000256" key="5">
    <source>
        <dbReference type="ARBA" id="ARBA00023284"/>
    </source>
</evidence>
<evidence type="ECO:0000259" key="7">
    <source>
        <dbReference type="PROSITE" id="PS51352"/>
    </source>
</evidence>
<protein>
    <recommendedName>
        <fullName evidence="6">Thioredoxin</fullName>
    </recommendedName>
</protein>
<evidence type="ECO:0000256" key="6">
    <source>
        <dbReference type="NCBIfam" id="TIGR01068"/>
    </source>
</evidence>
<dbReference type="FunFam" id="3.40.30.10:FF:000001">
    <property type="entry name" value="Thioredoxin"/>
    <property type="match status" value="1"/>
</dbReference>
<dbReference type="InterPro" id="IPR011990">
    <property type="entry name" value="TPR-like_helical_dom_sf"/>
</dbReference>
<keyword evidence="3" id="KW-0249">Electron transport</keyword>
<keyword evidence="2" id="KW-0813">Transport</keyword>
<dbReference type="NCBIfam" id="TIGR01068">
    <property type="entry name" value="thioredoxin"/>
    <property type="match status" value="1"/>
</dbReference>
<dbReference type="InterPro" id="IPR013766">
    <property type="entry name" value="Thioredoxin_domain"/>
</dbReference>
<dbReference type="Proteomes" id="UP000886251">
    <property type="component" value="Unassembled WGS sequence"/>
</dbReference>
<dbReference type="PRINTS" id="PR00421">
    <property type="entry name" value="THIOREDOXIN"/>
</dbReference>